<evidence type="ECO:0000259" key="15">
    <source>
        <dbReference type="PROSITE" id="PS50109"/>
    </source>
</evidence>
<keyword evidence="7 14" id="KW-0812">Transmembrane</keyword>
<comment type="caution">
    <text evidence="17">The sequence shown here is derived from an EMBL/GenBank/DDBJ whole genome shotgun (WGS) entry which is preliminary data.</text>
</comment>
<dbReference type="InterPro" id="IPR006290">
    <property type="entry name" value="CztS_silS_copS"/>
</dbReference>
<evidence type="ECO:0000256" key="10">
    <source>
        <dbReference type="ARBA" id="ARBA00022840"/>
    </source>
</evidence>
<feature type="transmembrane region" description="Helical" evidence="14">
    <location>
        <begin position="20"/>
        <end position="41"/>
    </location>
</feature>
<evidence type="ECO:0000256" key="9">
    <source>
        <dbReference type="ARBA" id="ARBA00022777"/>
    </source>
</evidence>
<evidence type="ECO:0000259" key="16">
    <source>
        <dbReference type="PROSITE" id="PS50885"/>
    </source>
</evidence>
<dbReference type="Gene3D" id="6.10.340.10">
    <property type="match status" value="1"/>
</dbReference>
<keyword evidence="10 14" id="KW-0067">ATP-binding</keyword>
<dbReference type="SMART" id="SM00387">
    <property type="entry name" value="HATPase_c"/>
    <property type="match status" value="1"/>
</dbReference>
<evidence type="ECO:0000256" key="2">
    <source>
        <dbReference type="ARBA" id="ARBA00004429"/>
    </source>
</evidence>
<evidence type="ECO:0000256" key="5">
    <source>
        <dbReference type="ARBA" id="ARBA00022553"/>
    </source>
</evidence>
<dbReference type="SUPFAM" id="SSF47384">
    <property type="entry name" value="Homodimeric domain of signal transducing histidine kinase"/>
    <property type="match status" value="1"/>
</dbReference>
<dbReference type="InterPro" id="IPR050428">
    <property type="entry name" value="TCS_sensor_his_kinase"/>
</dbReference>
<keyword evidence="11 14" id="KW-1133">Transmembrane helix</keyword>
<dbReference type="Gene3D" id="3.30.565.10">
    <property type="entry name" value="Histidine kinase-like ATPase, C-terminal domain"/>
    <property type="match status" value="1"/>
</dbReference>
<dbReference type="SMART" id="SM00304">
    <property type="entry name" value="HAMP"/>
    <property type="match status" value="1"/>
</dbReference>
<feature type="domain" description="HAMP" evidence="16">
    <location>
        <begin position="197"/>
        <end position="250"/>
    </location>
</feature>
<keyword evidence="8 14" id="KW-0547">Nucleotide-binding</keyword>
<dbReference type="Gene3D" id="1.10.287.130">
    <property type="match status" value="1"/>
</dbReference>
<keyword evidence="12 14" id="KW-0902">Two-component regulatory system</keyword>
<dbReference type="GO" id="GO:0005524">
    <property type="term" value="F:ATP binding"/>
    <property type="evidence" value="ECO:0007669"/>
    <property type="project" value="UniProtKB-KW"/>
</dbReference>
<dbReference type="InterPro" id="IPR003661">
    <property type="entry name" value="HisK_dim/P_dom"/>
</dbReference>
<keyword evidence="5" id="KW-0597">Phosphoprotein</keyword>
<evidence type="ECO:0000256" key="12">
    <source>
        <dbReference type="ARBA" id="ARBA00023012"/>
    </source>
</evidence>
<dbReference type="EMBL" id="WSES01000002">
    <property type="protein sequence ID" value="MVW59589.1"/>
    <property type="molecule type" value="Genomic_DNA"/>
</dbReference>
<organism evidence="17 18">
    <name type="scientific">Massilia cellulosiltytica</name>
    <dbReference type="NCBI Taxonomy" id="2683234"/>
    <lineage>
        <taxon>Bacteria</taxon>
        <taxon>Pseudomonadati</taxon>
        <taxon>Pseudomonadota</taxon>
        <taxon>Betaproteobacteria</taxon>
        <taxon>Burkholderiales</taxon>
        <taxon>Oxalobacteraceae</taxon>
        <taxon>Telluria group</taxon>
        <taxon>Massilia</taxon>
    </lineage>
</organism>
<dbReference type="InterPro" id="IPR003594">
    <property type="entry name" value="HATPase_dom"/>
</dbReference>
<dbReference type="RefSeq" id="WP_056135021.1">
    <property type="nucleotide sequence ID" value="NZ_WSES01000002.1"/>
</dbReference>
<dbReference type="GO" id="GO:0000155">
    <property type="term" value="F:phosphorelay sensor kinase activity"/>
    <property type="evidence" value="ECO:0007669"/>
    <property type="project" value="InterPro"/>
</dbReference>
<keyword evidence="6 14" id="KW-0808">Transferase</keyword>
<dbReference type="NCBIfam" id="TIGR01386">
    <property type="entry name" value="cztS_silS_copS"/>
    <property type="match status" value="1"/>
</dbReference>
<keyword evidence="9 14" id="KW-0418">Kinase</keyword>
<dbReference type="PRINTS" id="PR00344">
    <property type="entry name" value="BCTRLSENSOR"/>
</dbReference>
<accession>A0A7X3FX07</accession>
<evidence type="ECO:0000256" key="3">
    <source>
        <dbReference type="ARBA" id="ARBA00022475"/>
    </source>
</evidence>
<protein>
    <recommendedName>
        <fullName evidence="14">Sensor protein</fullName>
        <ecNumber evidence="14">2.7.13.3</ecNumber>
    </recommendedName>
</protein>
<dbReference type="Pfam" id="PF02518">
    <property type="entry name" value="HATPase_c"/>
    <property type="match status" value="1"/>
</dbReference>
<reference evidence="17 18" key="1">
    <citation type="submission" date="2019-12" db="EMBL/GenBank/DDBJ databases">
        <authorList>
            <person name="Li C."/>
            <person name="Zhao J."/>
        </authorList>
    </citation>
    <scope>NUCLEOTIDE SEQUENCE [LARGE SCALE GENOMIC DNA]</scope>
    <source>
        <strain evidence="17 18">NEAU-DD11</strain>
    </source>
</reference>
<feature type="domain" description="Histidine kinase" evidence="15">
    <location>
        <begin position="258"/>
        <end position="469"/>
    </location>
</feature>
<evidence type="ECO:0000256" key="13">
    <source>
        <dbReference type="ARBA" id="ARBA00023136"/>
    </source>
</evidence>
<evidence type="ECO:0000256" key="1">
    <source>
        <dbReference type="ARBA" id="ARBA00000085"/>
    </source>
</evidence>
<evidence type="ECO:0000313" key="17">
    <source>
        <dbReference type="EMBL" id="MVW59589.1"/>
    </source>
</evidence>
<sequence length="469" mass="51205">MSSKSGPERGARRWSLRARLSLFFGVAIAAIVAGVSIMMYAELVHQLHEKEELEMQDDLQIQMEVFKSLAKRQRPTQWQHEWSEQQEDGGRFAWQLTGPGGTVLHASPNAAAFAAGFARRDRPRHDERVEDGAGRKPHSLLVASVGAERVAGPGTRLRGALDVSQDERVLRRYLRKLTLVVAATTGVAAGLGWLLVWRGLAPLRAISAAIGRINANGLHTRIADETWPSDLRQLALAFDDMLARLERSFDQLSRFSSDLAHEFRSPINNLVAAASVTLGRARNVGEYQDTLEVMVEEGSRLSRMVSGMLFLARADNAQQTIRREALSAREEFARLIAFFEVMADELGIALRAEGDCRLTADAMLLRRALSNLLSNALRYTPRGGTVVLRAATDGDACVIAVADDGCGIAPEHLPYLFDRFYRADPARSSTDSTGLGLAVVRSIAELHGGTVTVDSAPGKGAAFTLRLPS</sequence>
<dbReference type="PANTHER" id="PTHR45436">
    <property type="entry name" value="SENSOR HISTIDINE KINASE YKOH"/>
    <property type="match status" value="1"/>
</dbReference>
<gene>
    <name evidence="17" type="ORF">GPY61_06570</name>
</gene>
<evidence type="ECO:0000256" key="8">
    <source>
        <dbReference type="ARBA" id="ARBA00022741"/>
    </source>
</evidence>
<comment type="subcellular location">
    <subcellularLocation>
        <location evidence="2">Cell inner membrane</location>
        <topology evidence="2">Multi-pass membrane protein</topology>
    </subcellularLocation>
</comment>
<dbReference type="GO" id="GO:0005886">
    <property type="term" value="C:plasma membrane"/>
    <property type="evidence" value="ECO:0007669"/>
    <property type="project" value="UniProtKB-SubCell"/>
</dbReference>
<dbReference type="SUPFAM" id="SSF55874">
    <property type="entry name" value="ATPase domain of HSP90 chaperone/DNA topoisomerase II/histidine kinase"/>
    <property type="match status" value="1"/>
</dbReference>
<dbReference type="InterPro" id="IPR036890">
    <property type="entry name" value="HATPase_C_sf"/>
</dbReference>
<comment type="catalytic activity">
    <reaction evidence="1 14">
        <text>ATP + protein L-histidine = ADP + protein N-phospho-L-histidine.</text>
        <dbReference type="EC" id="2.7.13.3"/>
    </reaction>
</comment>
<dbReference type="PROSITE" id="PS50109">
    <property type="entry name" value="HIS_KIN"/>
    <property type="match status" value="1"/>
</dbReference>
<proteinExistence type="predicted"/>
<evidence type="ECO:0000256" key="4">
    <source>
        <dbReference type="ARBA" id="ARBA00022519"/>
    </source>
</evidence>
<dbReference type="InterPro" id="IPR004358">
    <property type="entry name" value="Sig_transdc_His_kin-like_C"/>
</dbReference>
<evidence type="ECO:0000256" key="14">
    <source>
        <dbReference type="RuleBase" id="RU364088"/>
    </source>
</evidence>
<dbReference type="Proteomes" id="UP000443353">
    <property type="component" value="Unassembled WGS sequence"/>
</dbReference>
<dbReference type="InterPro" id="IPR005467">
    <property type="entry name" value="His_kinase_dom"/>
</dbReference>
<feature type="transmembrane region" description="Helical" evidence="14">
    <location>
        <begin position="177"/>
        <end position="197"/>
    </location>
</feature>
<dbReference type="InterPro" id="IPR003660">
    <property type="entry name" value="HAMP_dom"/>
</dbReference>
<dbReference type="CDD" id="cd00075">
    <property type="entry name" value="HATPase"/>
    <property type="match status" value="1"/>
</dbReference>
<dbReference type="InterPro" id="IPR036097">
    <property type="entry name" value="HisK_dim/P_sf"/>
</dbReference>
<evidence type="ECO:0000256" key="6">
    <source>
        <dbReference type="ARBA" id="ARBA00022679"/>
    </source>
</evidence>
<dbReference type="EC" id="2.7.13.3" evidence="14"/>
<dbReference type="SMART" id="SM00388">
    <property type="entry name" value="HisKA"/>
    <property type="match status" value="1"/>
</dbReference>
<dbReference type="PANTHER" id="PTHR45436:SF15">
    <property type="entry name" value="SENSOR HISTIDINE KINASE CUSS"/>
    <property type="match status" value="1"/>
</dbReference>
<dbReference type="CDD" id="cd00082">
    <property type="entry name" value="HisKA"/>
    <property type="match status" value="1"/>
</dbReference>
<comment type="function">
    <text evidence="14">Member of a two-component regulatory system.</text>
</comment>
<keyword evidence="4 14" id="KW-0997">Cell inner membrane</keyword>
<keyword evidence="3 14" id="KW-1003">Cell membrane</keyword>
<dbReference type="FunFam" id="3.30.565.10:FF:000006">
    <property type="entry name" value="Sensor histidine kinase WalK"/>
    <property type="match status" value="1"/>
</dbReference>
<dbReference type="PROSITE" id="PS50885">
    <property type="entry name" value="HAMP"/>
    <property type="match status" value="1"/>
</dbReference>
<evidence type="ECO:0000313" key="18">
    <source>
        <dbReference type="Proteomes" id="UP000443353"/>
    </source>
</evidence>
<keyword evidence="13 14" id="KW-0472">Membrane</keyword>
<dbReference type="AlphaFoldDB" id="A0A7X3FX07"/>
<keyword evidence="18" id="KW-1185">Reference proteome</keyword>
<evidence type="ECO:0000256" key="7">
    <source>
        <dbReference type="ARBA" id="ARBA00022692"/>
    </source>
</evidence>
<dbReference type="Pfam" id="PF00512">
    <property type="entry name" value="HisKA"/>
    <property type="match status" value="1"/>
</dbReference>
<dbReference type="Pfam" id="PF00672">
    <property type="entry name" value="HAMP"/>
    <property type="match status" value="1"/>
</dbReference>
<name>A0A7X3FX07_9BURK</name>
<evidence type="ECO:0000256" key="11">
    <source>
        <dbReference type="ARBA" id="ARBA00022989"/>
    </source>
</evidence>